<dbReference type="SMART" id="SM00388">
    <property type="entry name" value="HisKA"/>
    <property type="match status" value="1"/>
</dbReference>
<dbReference type="SMART" id="SM00387">
    <property type="entry name" value="HATPase_c"/>
    <property type="match status" value="1"/>
</dbReference>
<feature type="modified residue" description="4-aspartylphosphate" evidence="6">
    <location>
        <position position="176"/>
    </location>
</feature>
<organism evidence="9 10">
    <name type="scientific">Ketobacter alkanivorans</name>
    <dbReference type="NCBI Taxonomy" id="1917421"/>
    <lineage>
        <taxon>Bacteria</taxon>
        <taxon>Pseudomonadati</taxon>
        <taxon>Pseudomonadota</taxon>
        <taxon>Gammaproteobacteria</taxon>
        <taxon>Pseudomonadales</taxon>
        <taxon>Ketobacteraceae</taxon>
        <taxon>Ketobacter</taxon>
    </lineage>
</organism>
<dbReference type="InterPro" id="IPR001789">
    <property type="entry name" value="Sig_transdc_resp-reg_receiver"/>
</dbReference>
<dbReference type="InterPro" id="IPR011006">
    <property type="entry name" value="CheY-like_superfamily"/>
</dbReference>
<dbReference type="EMBL" id="CP022684">
    <property type="protein sequence ID" value="AUM14282.1"/>
    <property type="molecule type" value="Genomic_DNA"/>
</dbReference>
<dbReference type="GO" id="GO:0000155">
    <property type="term" value="F:phosphorelay sensor kinase activity"/>
    <property type="evidence" value="ECO:0007669"/>
    <property type="project" value="InterPro"/>
</dbReference>
<proteinExistence type="predicted"/>
<dbReference type="InterPro" id="IPR036890">
    <property type="entry name" value="HATPase_C_sf"/>
</dbReference>
<dbReference type="Proteomes" id="UP000235116">
    <property type="component" value="Chromosome"/>
</dbReference>
<evidence type="ECO:0000256" key="3">
    <source>
        <dbReference type="ARBA" id="ARBA00022553"/>
    </source>
</evidence>
<feature type="domain" description="Response regulatory" evidence="8">
    <location>
        <begin position="3"/>
        <end position="118"/>
    </location>
</feature>
<comment type="catalytic activity">
    <reaction evidence="1">
        <text>ATP + protein L-histidine = ADP + protein N-phospho-L-histidine.</text>
        <dbReference type="EC" id="2.7.13.3"/>
    </reaction>
</comment>
<accession>A0A2K9LPP8</accession>
<dbReference type="InterPro" id="IPR003594">
    <property type="entry name" value="HATPase_dom"/>
</dbReference>
<dbReference type="SUPFAM" id="SSF52172">
    <property type="entry name" value="CheY-like"/>
    <property type="match status" value="2"/>
</dbReference>
<dbReference type="Pfam" id="PF00072">
    <property type="entry name" value="Response_reg"/>
    <property type="match status" value="2"/>
</dbReference>
<dbReference type="InterPro" id="IPR004358">
    <property type="entry name" value="Sig_transdc_His_kin-like_C"/>
</dbReference>
<keyword evidence="5" id="KW-0418">Kinase</keyword>
<feature type="domain" description="Histidine kinase" evidence="7">
    <location>
        <begin position="265"/>
        <end position="481"/>
    </location>
</feature>
<evidence type="ECO:0000259" key="8">
    <source>
        <dbReference type="PROSITE" id="PS50110"/>
    </source>
</evidence>
<dbReference type="Pfam" id="PF02518">
    <property type="entry name" value="HATPase_c"/>
    <property type="match status" value="1"/>
</dbReference>
<evidence type="ECO:0000259" key="7">
    <source>
        <dbReference type="PROSITE" id="PS50109"/>
    </source>
</evidence>
<feature type="modified residue" description="4-aspartylphosphate" evidence="6">
    <location>
        <position position="55"/>
    </location>
</feature>
<dbReference type="SUPFAM" id="SSF55874">
    <property type="entry name" value="ATPase domain of HSP90 chaperone/DNA topoisomerase II/histidine kinase"/>
    <property type="match status" value="1"/>
</dbReference>
<gene>
    <name evidence="9" type="ORF">Kalk_18445</name>
</gene>
<dbReference type="PANTHER" id="PTHR43547">
    <property type="entry name" value="TWO-COMPONENT HISTIDINE KINASE"/>
    <property type="match status" value="1"/>
</dbReference>
<dbReference type="GO" id="GO:0005886">
    <property type="term" value="C:plasma membrane"/>
    <property type="evidence" value="ECO:0007669"/>
    <property type="project" value="UniProtKB-ARBA"/>
</dbReference>
<dbReference type="Gene3D" id="3.40.50.2300">
    <property type="match status" value="2"/>
</dbReference>
<evidence type="ECO:0000256" key="2">
    <source>
        <dbReference type="ARBA" id="ARBA00012438"/>
    </source>
</evidence>
<keyword evidence="3 6" id="KW-0597">Phosphoprotein</keyword>
<name>A0A2K9LPP8_9GAMM</name>
<dbReference type="PRINTS" id="PR00344">
    <property type="entry name" value="BCTRLSENSOR"/>
</dbReference>
<dbReference type="Gene3D" id="1.10.287.130">
    <property type="match status" value="1"/>
</dbReference>
<dbReference type="SUPFAM" id="SSF47384">
    <property type="entry name" value="Homodimeric domain of signal transducing histidine kinase"/>
    <property type="match status" value="1"/>
</dbReference>
<feature type="domain" description="Response regulatory" evidence="8">
    <location>
        <begin position="126"/>
        <end position="243"/>
    </location>
</feature>
<keyword evidence="4" id="KW-0808">Transferase</keyword>
<dbReference type="PROSITE" id="PS50109">
    <property type="entry name" value="HIS_KIN"/>
    <property type="match status" value="1"/>
</dbReference>
<evidence type="ECO:0000313" key="9">
    <source>
        <dbReference type="EMBL" id="AUM14282.1"/>
    </source>
</evidence>
<dbReference type="EC" id="2.7.13.3" evidence="2"/>
<evidence type="ECO:0000256" key="1">
    <source>
        <dbReference type="ARBA" id="ARBA00000085"/>
    </source>
</evidence>
<sequence length="481" mass="53212">MEKILLVEDSKSFSAVLSRTIAVEWNLEVVTAYSLKETRQALQQHRGTLVLAIIDLNLPDAPDGEAVDVVLAEGIPGIVFTAQLNDALRDTILRKGVADYVLKQGAYNIAYVVNIVGRLLKNRQIYTLVVSGDEEKRNQIGRWLRVQNLQVLDAATGSDGLALLKREPRIEVVIVDYGIEDIPSFPLISRIRESYSAEELAIIGISDVNDRNVGVHFVKSGANDVLVYPFPPEEMHCRVNRSLELIEHFYRLKELNEQKNKLMGMAAHDIRGPVGNMSVASRMLRSDKISAEKREELFDIINHASEDLMRLLSELLDVSAIESGKLRLNKTDFDMGELIEKRVRFYQTAAEQKDIVLNTALIDQCEVHGDAGRLAQVIDNLISNAIKYSGRDTAVTISLAREEGRVTVSIEDEGVGIPDVEANKLFDAYSHISSVPTAGESSTGLGLAICKSIIHEHQGVIGLKSPRAQGCHFFFSLSVAV</sequence>
<keyword evidence="10" id="KW-1185">Reference proteome</keyword>
<dbReference type="Pfam" id="PF00512">
    <property type="entry name" value="HisKA"/>
    <property type="match status" value="1"/>
</dbReference>
<dbReference type="PANTHER" id="PTHR43547:SF2">
    <property type="entry name" value="HYBRID SIGNAL TRANSDUCTION HISTIDINE KINASE C"/>
    <property type="match status" value="1"/>
</dbReference>
<evidence type="ECO:0000256" key="6">
    <source>
        <dbReference type="PROSITE-ProRule" id="PRU00169"/>
    </source>
</evidence>
<dbReference type="PROSITE" id="PS50110">
    <property type="entry name" value="RESPONSE_REGULATORY"/>
    <property type="match status" value="2"/>
</dbReference>
<dbReference type="FunFam" id="3.30.565.10:FF:000006">
    <property type="entry name" value="Sensor histidine kinase WalK"/>
    <property type="match status" value="1"/>
</dbReference>
<dbReference type="SMART" id="SM00448">
    <property type="entry name" value="REC"/>
    <property type="match status" value="2"/>
</dbReference>
<dbReference type="CDD" id="cd19921">
    <property type="entry name" value="REC_1_GGDEF"/>
    <property type="match status" value="1"/>
</dbReference>
<dbReference type="Gene3D" id="3.30.565.10">
    <property type="entry name" value="Histidine kinase-like ATPase, C-terminal domain"/>
    <property type="match status" value="1"/>
</dbReference>
<dbReference type="KEGG" id="kak:Kalk_18445"/>
<dbReference type="CDD" id="cd00082">
    <property type="entry name" value="HisKA"/>
    <property type="match status" value="1"/>
</dbReference>
<protein>
    <recommendedName>
        <fullName evidence="2">histidine kinase</fullName>
        <ecNumber evidence="2">2.7.13.3</ecNumber>
    </recommendedName>
</protein>
<dbReference type="CDD" id="cd00075">
    <property type="entry name" value="HATPase"/>
    <property type="match status" value="1"/>
</dbReference>
<evidence type="ECO:0000256" key="5">
    <source>
        <dbReference type="ARBA" id="ARBA00022777"/>
    </source>
</evidence>
<evidence type="ECO:0000256" key="4">
    <source>
        <dbReference type="ARBA" id="ARBA00022679"/>
    </source>
</evidence>
<dbReference type="InterPro" id="IPR036097">
    <property type="entry name" value="HisK_dim/P_sf"/>
</dbReference>
<evidence type="ECO:0000313" key="10">
    <source>
        <dbReference type="Proteomes" id="UP000235116"/>
    </source>
</evidence>
<reference evidence="10" key="1">
    <citation type="submission" date="2017-08" db="EMBL/GenBank/DDBJ databases">
        <title>Direct submision.</title>
        <authorList>
            <person name="Kim S.-J."/>
            <person name="Rhee S.-K."/>
        </authorList>
    </citation>
    <scope>NUCLEOTIDE SEQUENCE [LARGE SCALE GENOMIC DNA]</scope>
    <source>
        <strain evidence="10">GI5</strain>
    </source>
</reference>
<dbReference type="InterPro" id="IPR005467">
    <property type="entry name" value="His_kinase_dom"/>
</dbReference>
<dbReference type="AlphaFoldDB" id="A0A2K9LPP8"/>
<dbReference type="InterPro" id="IPR003661">
    <property type="entry name" value="HisK_dim/P_dom"/>
</dbReference>